<dbReference type="Proteomes" id="UP001370758">
    <property type="component" value="Unassembled WGS sequence"/>
</dbReference>
<sequence>MATELSNERKFVDILAQESTLIGLAPEVLLHILSYCSNDGLSQLLLTCKAAYTIVYPVLWSSLSLGFLDPDFSPYAFNDSLHLEQMDDLARITHALVGSDLGYGFITKIAAFLGREESLELVGGPETESPFLEVLGERLKGGKVSKLKYLELELCRKYLFEMHDESRQNKRSQFGNLISEVNRYSKGKLQNQVSLDLKYECSSIKGISADFDYSKLTKLDLRFKNPIAEGPVHDIMGPAKWARDYTNYSNQARDITALTKLLSTATNLRELTLEPKSARPYHRDVITMSPLPASVELLQKLQIAISRLGRLKTFHVSDFLFDPSFFPTPPTSVTTVMYTKVERVSRSWWRQFASYDFPNVDSMTIHYQHELALGSSRREWWRGIDDDLTQEADGGYDGFQHWKFKINNVVVTGLKEFICEDRRDYFLPTDLVECIVRNNQGIQEKWREPMAAHYEISLSVECQARLMKPISDQGFTEVNEIVRKRFLERHRDGENKPDEEQEIRLYTIEYAKEMVKWLEENMESKATGN</sequence>
<keyword evidence="2" id="KW-1185">Reference proteome</keyword>
<name>A0AAV9W5B6_9PEZI</name>
<proteinExistence type="predicted"/>
<organism evidence="1 2">
    <name type="scientific">Arthrobotrys musiformis</name>
    <dbReference type="NCBI Taxonomy" id="47236"/>
    <lineage>
        <taxon>Eukaryota</taxon>
        <taxon>Fungi</taxon>
        <taxon>Dikarya</taxon>
        <taxon>Ascomycota</taxon>
        <taxon>Pezizomycotina</taxon>
        <taxon>Orbiliomycetes</taxon>
        <taxon>Orbiliales</taxon>
        <taxon>Orbiliaceae</taxon>
        <taxon>Arthrobotrys</taxon>
    </lineage>
</organism>
<evidence type="ECO:0000313" key="2">
    <source>
        <dbReference type="Proteomes" id="UP001370758"/>
    </source>
</evidence>
<dbReference type="SUPFAM" id="SSF81383">
    <property type="entry name" value="F-box domain"/>
    <property type="match status" value="1"/>
</dbReference>
<comment type="caution">
    <text evidence="1">The sequence shown here is derived from an EMBL/GenBank/DDBJ whole genome shotgun (WGS) entry which is preliminary data.</text>
</comment>
<evidence type="ECO:0000313" key="1">
    <source>
        <dbReference type="EMBL" id="KAK6502773.1"/>
    </source>
</evidence>
<evidence type="ECO:0008006" key="3">
    <source>
        <dbReference type="Google" id="ProtNLM"/>
    </source>
</evidence>
<dbReference type="EMBL" id="JAVHJL010000005">
    <property type="protein sequence ID" value="KAK6502773.1"/>
    <property type="molecule type" value="Genomic_DNA"/>
</dbReference>
<dbReference type="AlphaFoldDB" id="A0AAV9W5B6"/>
<protein>
    <recommendedName>
        <fullName evidence="3">F-box domain-containing protein</fullName>
    </recommendedName>
</protein>
<gene>
    <name evidence="1" type="ORF">TWF481_007820</name>
</gene>
<dbReference type="InterPro" id="IPR036047">
    <property type="entry name" value="F-box-like_dom_sf"/>
</dbReference>
<accession>A0AAV9W5B6</accession>
<reference evidence="1 2" key="1">
    <citation type="submission" date="2023-08" db="EMBL/GenBank/DDBJ databases">
        <authorList>
            <person name="Palmer J.M."/>
        </authorList>
    </citation>
    <scope>NUCLEOTIDE SEQUENCE [LARGE SCALE GENOMIC DNA]</scope>
    <source>
        <strain evidence="1 2">TWF481</strain>
    </source>
</reference>